<dbReference type="GO" id="GO:0005773">
    <property type="term" value="C:vacuole"/>
    <property type="evidence" value="ECO:0007669"/>
    <property type="project" value="UniProtKB-SubCell"/>
</dbReference>
<dbReference type="Pfam" id="PF04193">
    <property type="entry name" value="PQ-loop"/>
    <property type="match status" value="2"/>
</dbReference>
<dbReference type="GO" id="GO:0015174">
    <property type="term" value="F:basic amino acid transmembrane transporter activity"/>
    <property type="evidence" value="ECO:0007669"/>
    <property type="project" value="UniProtKB-ARBA"/>
</dbReference>
<evidence type="ECO:0000256" key="9">
    <source>
        <dbReference type="ARBA" id="ARBA00038039"/>
    </source>
</evidence>
<keyword evidence="5 11" id="KW-0812">Transmembrane</keyword>
<keyword evidence="13" id="KW-1185">Reference proteome</keyword>
<dbReference type="InParanoid" id="Q2H971"/>
<evidence type="ECO:0000256" key="11">
    <source>
        <dbReference type="SAM" id="Phobius"/>
    </source>
</evidence>
<name>Q2H971_CHAGB</name>
<dbReference type="HOGENOM" id="CLU_019699_1_1_1"/>
<feature type="compositionally biased region" description="Acidic residues" evidence="10">
    <location>
        <begin position="356"/>
        <end position="369"/>
    </location>
</feature>
<dbReference type="GO" id="GO:0015179">
    <property type="term" value="F:L-amino acid transmembrane transporter activity"/>
    <property type="evidence" value="ECO:0007669"/>
    <property type="project" value="UniProtKB-ARBA"/>
</dbReference>
<dbReference type="GO" id="GO:0034488">
    <property type="term" value="P:basic amino acid transmembrane export from vacuole"/>
    <property type="evidence" value="ECO:0007669"/>
    <property type="project" value="UniProtKB-ARBA"/>
</dbReference>
<feature type="transmembrane region" description="Helical" evidence="11">
    <location>
        <begin position="197"/>
        <end position="217"/>
    </location>
</feature>
<dbReference type="FunFam" id="1.20.1280.290:FF:000011">
    <property type="entry name" value="PQ loop repeat protein"/>
    <property type="match status" value="1"/>
</dbReference>
<gene>
    <name evidence="12" type="ORF">CHGG_03233</name>
</gene>
<dbReference type="InterPro" id="IPR006603">
    <property type="entry name" value="PQ-loop_rpt"/>
</dbReference>
<feature type="compositionally biased region" description="Basic and acidic residues" evidence="10">
    <location>
        <begin position="128"/>
        <end position="137"/>
    </location>
</feature>
<feature type="transmembrane region" description="Helical" evidence="11">
    <location>
        <begin position="248"/>
        <end position="267"/>
    </location>
</feature>
<protein>
    <recommendedName>
        <fullName evidence="14">PQ-loop-domain-containing protein</fullName>
    </recommendedName>
</protein>
<feature type="transmembrane region" description="Helical" evidence="11">
    <location>
        <begin position="47"/>
        <end position="68"/>
    </location>
</feature>
<evidence type="ECO:0000256" key="8">
    <source>
        <dbReference type="ARBA" id="ARBA00023136"/>
    </source>
</evidence>
<dbReference type="FunCoup" id="Q2H971">
    <property type="interactions" value="287"/>
</dbReference>
<dbReference type="PANTHER" id="PTHR16201:SF35">
    <property type="entry name" value="VACUOLAR AMINO ACID TRANSPORTER YPQ1-RELATED"/>
    <property type="match status" value="1"/>
</dbReference>
<keyword evidence="6" id="KW-0677">Repeat</keyword>
<evidence type="ECO:0000256" key="1">
    <source>
        <dbReference type="ARBA" id="ARBA00004116"/>
    </source>
</evidence>
<evidence type="ECO:0000256" key="4">
    <source>
        <dbReference type="ARBA" id="ARBA00022554"/>
    </source>
</evidence>
<dbReference type="SMART" id="SM00679">
    <property type="entry name" value="CTNS"/>
    <property type="match status" value="2"/>
</dbReference>
<dbReference type="AlphaFoldDB" id="Q2H971"/>
<comment type="similarity">
    <text evidence="9">Belongs to the laat-1 family.</text>
</comment>
<feature type="transmembrane region" description="Helical" evidence="11">
    <location>
        <begin position="74"/>
        <end position="96"/>
    </location>
</feature>
<proteinExistence type="inferred from homology"/>
<dbReference type="GO" id="GO:0015101">
    <property type="term" value="F:organic cation transmembrane transporter activity"/>
    <property type="evidence" value="ECO:0007669"/>
    <property type="project" value="UniProtKB-ARBA"/>
</dbReference>
<dbReference type="Proteomes" id="UP000001056">
    <property type="component" value="Unassembled WGS sequence"/>
</dbReference>
<dbReference type="eggNOG" id="KOG2913">
    <property type="taxonomic scope" value="Eukaryota"/>
</dbReference>
<keyword evidence="3" id="KW-0813">Transport</keyword>
<evidence type="ECO:0000313" key="13">
    <source>
        <dbReference type="Proteomes" id="UP000001056"/>
    </source>
</evidence>
<accession>Q2H971</accession>
<feature type="transmembrane region" description="Helical" evidence="11">
    <location>
        <begin position="14"/>
        <end position="35"/>
    </location>
</feature>
<sequence>MAPPTENLNLDVEAISGICGSISIACWVVVFSPQIIENFRRGSAEGLSIQFVVVWLLGDVFNILGAVLQGVLPTMLILAIYYTIADIVLMVQCFYYRGFTLRDDVTPPAAPPPKSKRNGNGNGNGHHHPGEPSERTRLLAGGRGEGAVSSDNPERSLYHEDHERRGSWTHLSPAVPFVNEEPETMPAPPPTTWTQAVAFNSLAVFMVCAAGVAGWWLSRTYGRGGDGDGKPPSDGQQDLLEFNMLGQVFGWLCAVLYLGSRLPQLLLNWRRKSTEGVSVLFFLFACLGNLTYVLSILAYEPKCAGEEGCQRGEAAQIFWQYILVNLSWLAGSAGTLLLDMSIFVQFFVYSKTEDDQVSDDDESTDEEESIVVPLPSPSSEPSAAAGLPFVISFITPGHADVYDPANRPYTTQNTYNTGRFTDRPHSKNVPTAAPTADTIKHLVTSNRSINHPIATHPAQLATFTNIIATTDGTGLAPSTARAYDGK</sequence>
<feature type="compositionally biased region" description="Low complexity" evidence="10">
    <location>
        <begin position="370"/>
        <end position="379"/>
    </location>
</feature>
<evidence type="ECO:0008006" key="14">
    <source>
        <dbReference type="Google" id="ProtNLM"/>
    </source>
</evidence>
<feature type="region of interest" description="Disordered" evidence="10">
    <location>
        <begin position="356"/>
        <end position="379"/>
    </location>
</feature>
<dbReference type="VEuPathDB" id="FungiDB:CHGG_03233"/>
<dbReference type="PANTHER" id="PTHR16201">
    <property type="entry name" value="SEVEN TRANSMEMBRANE PROTEIN 1-RELATED"/>
    <property type="match status" value="1"/>
</dbReference>
<dbReference type="GeneID" id="4388909"/>
<feature type="transmembrane region" description="Helical" evidence="11">
    <location>
        <begin position="279"/>
        <end position="298"/>
    </location>
</feature>
<dbReference type="GO" id="GO:0098588">
    <property type="term" value="C:bounding membrane of organelle"/>
    <property type="evidence" value="ECO:0007669"/>
    <property type="project" value="UniProtKB-ARBA"/>
</dbReference>
<reference evidence="13" key="1">
    <citation type="journal article" date="2015" name="Genome Announc.">
        <title>Draft genome sequence of the cellulolytic fungus Chaetomium globosum.</title>
        <authorList>
            <person name="Cuomo C.A."/>
            <person name="Untereiner W.A."/>
            <person name="Ma L.-J."/>
            <person name="Grabherr M."/>
            <person name="Birren B.W."/>
        </authorList>
    </citation>
    <scope>NUCLEOTIDE SEQUENCE [LARGE SCALE GENOMIC DNA]</scope>
    <source>
        <strain evidence="13">ATCC 6205 / CBS 148.51 / DSM 1962 / NBRC 6347 / NRRL 1970</strain>
    </source>
</reference>
<evidence type="ECO:0000256" key="5">
    <source>
        <dbReference type="ARBA" id="ARBA00022692"/>
    </source>
</evidence>
<dbReference type="OrthoDB" id="8048523at2759"/>
<feature type="region of interest" description="Disordered" evidence="10">
    <location>
        <begin position="107"/>
        <end position="173"/>
    </location>
</feature>
<organism evidence="12 13">
    <name type="scientific">Chaetomium globosum (strain ATCC 6205 / CBS 148.51 / DSM 1962 / NBRC 6347 / NRRL 1970)</name>
    <name type="common">Soil fungus</name>
    <dbReference type="NCBI Taxonomy" id="306901"/>
    <lineage>
        <taxon>Eukaryota</taxon>
        <taxon>Fungi</taxon>
        <taxon>Dikarya</taxon>
        <taxon>Ascomycota</taxon>
        <taxon>Pezizomycotina</taxon>
        <taxon>Sordariomycetes</taxon>
        <taxon>Sordariomycetidae</taxon>
        <taxon>Sordariales</taxon>
        <taxon>Chaetomiaceae</taxon>
        <taxon>Chaetomium</taxon>
    </lineage>
</organism>
<dbReference type="OMA" id="RTTEWKK"/>
<evidence type="ECO:0000256" key="3">
    <source>
        <dbReference type="ARBA" id="ARBA00022448"/>
    </source>
</evidence>
<evidence type="ECO:0000256" key="6">
    <source>
        <dbReference type="ARBA" id="ARBA00022737"/>
    </source>
</evidence>
<evidence type="ECO:0000256" key="2">
    <source>
        <dbReference type="ARBA" id="ARBA00004127"/>
    </source>
</evidence>
<dbReference type="Gene3D" id="1.20.1280.290">
    <property type="match status" value="2"/>
</dbReference>
<dbReference type="RefSeq" id="XP_001229749.1">
    <property type="nucleotide sequence ID" value="XM_001229748.1"/>
</dbReference>
<evidence type="ECO:0000256" key="10">
    <source>
        <dbReference type="SAM" id="MobiDB-lite"/>
    </source>
</evidence>
<keyword evidence="7 11" id="KW-1133">Transmembrane helix</keyword>
<dbReference type="STRING" id="306901.Q2H971"/>
<evidence type="ECO:0000256" key="7">
    <source>
        <dbReference type="ARBA" id="ARBA00022989"/>
    </source>
</evidence>
<dbReference type="EMBL" id="CH408030">
    <property type="protein sequence ID" value="EAQ91298.1"/>
    <property type="molecule type" value="Genomic_DNA"/>
</dbReference>
<feature type="compositionally biased region" description="Basic and acidic residues" evidence="10">
    <location>
        <begin position="152"/>
        <end position="166"/>
    </location>
</feature>
<dbReference type="GO" id="GO:0034490">
    <property type="term" value="P:basic amino acid transmembrane import into vacuole"/>
    <property type="evidence" value="ECO:0007669"/>
    <property type="project" value="UniProtKB-ARBA"/>
</dbReference>
<keyword evidence="4" id="KW-0926">Vacuole</keyword>
<dbReference type="GO" id="GO:0012505">
    <property type="term" value="C:endomembrane system"/>
    <property type="evidence" value="ECO:0007669"/>
    <property type="project" value="UniProtKB-SubCell"/>
</dbReference>
<comment type="subcellular location">
    <subcellularLocation>
        <location evidence="2">Endomembrane system</location>
        <topology evidence="2">Multi-pass membrane protein</topology>
    </subcellularLocation>
    <subcellularLocation>
        <location evidence="1">Vacuole</location>
    </subcellularLocation>
</comment>
<evidence type="ECO:0000313" key="12">
    <source>
        <dbReference type="EMBL" id="EAQ91298.1"/>
    </source>
</evidence>
<keyword evidence="8 11" id="KW-0472">Membrane</keyword>
<dbReference type="InterPro" id="IPR051415">
    <property type="entry name" value="LAAT-1"/>
</dbReference>